<organism evidence="1 2">
    <name type="scientific">Rhodococcus pseudokoreensis</name>
    <dbReference type="NCBI Taxonomy" id="2811421"/>
    <lineage>
        <taxon>Bacteria</taxon>
        <taxon>Bacillati</taxon>
        <taxon>Actinomycetota</taxon>
        <taxon>Actinomycetes</taxon>
        <taxon>Mycobacteriales</taxon>
        <taxon>Nocardiaceae</taxon>
        <taxon>Rhodococcus</taxon>
    </lineage>
</organism>
<dbReference type="RefSeq" id="WP_206003897.1">
    <property type="nucleotide sequence ID" value="NZ_CP070614.1"/>
</dbReference>
<sequence length="236" mass="24989">MTSEFSRPAGRGVQGSGYSAVQDFDMEGERVMSSGRWVGVVGGLAVMSVVAACGGSPTKDPAPLVFGTENALQGPPGTLPSPEQQAGDQAVKAVSAYFQELLAIEKDPSVDLARLDRISGQPNTGKLRFDFDELRSAGVVAVGTVDVIATTVLEVKAPKDEYGNPIPGTATASLRVCVDRSEYDRKNRNGVSVLPPDHLDAELSKPSMENPAWPDPSGWRVVWDQIMDNSTACDAP</sequence>
<reference evidence="1 2" key="1">
    <citation type="journal article" date="2021" name="Microbiol. Resour. Announc.">
        <title>Complete Genome Sequences of Two Rhodococcus sp. Strains with Large and Linear Chromosomes, Isolated from Apple Rhizosphere.</title>
        <authorList>
            <person name="Benning S."/>
            <person name="Brugnone N."/>
            <person name="Siani R."/>
            <person name="Kublik S."/>
            <person name="Schloter M."/>
            <person name="Rad V."/>
        </authorList>
    </citation>
    <scope>NUCLEOTIDE SEQUENCE [LARGE SCALE GENOMIC DNA]</scope>
    <source>
        <strain evidence="1 2">R79</strain>
    </source>
</reference>
<reference evidence="1 2" key="2">
    <citation type="journal article" date="2022" name="Arch. Microbiol.">
        <title>Rhodococcus pseudokoreensis sp. nov. isolated from the rhizosphere of young M26 apple rootstocks.</title>
        <authorList>
            <person name="Kampfer P."/>
            <person name="Glaeser S.P."/>
            <person name="Blom J."/>
            <person name="Wolf J."/>
            <person name="Benning S."/>
            <person name="Schloter M."/>
            <person name="Neumann-Schaal M."/>
        </authorList>
    </citation>
    <scope>NUCLEOTIDE SEQUENCE [LARGE SCALE GENOMIC DNA]</scope>
    <source>
        <strain evidence="1 2">R79</strain>
    </source>
</reference>
<keyword evidence="2" id="KW-1185">Reference proteome</keyword>
<protein>
    <recommendedName>
        <fullName evidence="3">Lipoprotein</fullName>
    </recommendedName>
</protein>
<name>A0A974ZQV9_9NOCA</name>
<keyword evidence="1" id="KW-0614">Plasmid</keyword>
<evidence type="ECO:0008006" key="3">
    <source>
        <dbReference type="Google" id="ProtNLM"/>
    </source>
</evidence>
<dbReference type="Proteomes" id="UP000662986">
    <property type="component" value="Plasmid unnamed5"/>
</dbReference>
<gene>
    <name evidence="1" type="ORF">JWS13_00160</name>
</gene>
<geneLocation type="plasmid" evidence="1 2">
    <name>unnamed5</name>
</geneLocation>
<dbReference type="EMBL" id="CP070614">
    <property type="protein sequence ID" value="QSE87161.1"/>
    <property type="molecule type" value="Genomic_DNA"/>
</dbReference>
<proteinExistence type="predicted"/>
<evidence type="ECO:0000313" key="1">
    <source>
        <dbReference type="EMBL" id="QSE87161.1"/>
    </source>
</evidence>
<evidence type="ECO:0000313" key="2">
    <source>
        <dbReference type="Proteomes" id="UP000662986"/>
    </source>
</evidence>
<accession>A0A974ZQV9</accession>